<reference evidence="7" key="1">
    <citation type="submission" date="2017-01" db="EMBL/GenBank/DDBJ databases">
        <title>A deep insight into the sialotranscriptome of adult male and female Cluex tarsalis mosquitoes.</title>
        <authorList>
            <person name="Ribeiro J.M."/>
            <person name="Moreira F."/>
            <person name="Bernard K.A."/>
            <person name="Calvo E."/>
        </authorList>
    </citation>
    <scope>NUCLEOTIDE SEQUENCE</scope>
    <source>
        <strain evidence="7">Kern County</strain>
        <tissue evidence="7">Salivary glands</tissue>
    </source>
</reference>
<evidence type="ECO:0000256" key="1">
    <source>
        <dbReference type="ARBA" id="ARBA00022723"/>
    </source>
</evidence>
<keyword evidence="1" id="KW-0479">Metal-binding</keyword>
<dbReference type="EMBL" id="GFDL01007193">
    <property type="protein sequence ID" value="JAV27852.1"/>
    <property type="molecule type" value="Transcribed_RNA"/>
</dbReference>
<proteinExistence type="predicted"/>
<protein>
    <submittedName>
        <fullName evidence="7">Putative vegetative cell wall protein gp1</fullName>
    </submittedName>
</protein>
<feature type="compositionally biased region" description="Polar residues" evidence="5">
    <location>
        <begin position="91"/>
        <end position="104"/>
    </location>
</feature>
<keyword evidence="2 4" id="KW-0863">Zinc-finger</keyword>
<dbReference type="InterPro" id="IPR002893">
    <property type="entry name" value="Znf_MYND"/>
</dbReference>
<dbReference type="PANTHER" id="PTHR28069:SF2">
    <property type="entry name" value="GH20023P"/>
    <property type="match status" value="1"/>
</dbReference>
<dbReference type="PROSITE" id="PS01360">
    <property type="entry name" value="ZF_MYND_1"/>
    <property type="match status" value="1"/>
</dbReference>
<dbReference type="Pfam" id="PF01753">
    <property type="entry name" value="zf-MYND"/>
    <property type="match status" value="1"/>
</dbReference>
<dbReference type="AlphaFoldDB" id="A0A1Q3FK26"/>
<dbReference type="PANTHER" id="PTHR28069">
    <property type="entry name" value="GH20023P"/>
    <property type="match status" value="1"/>
</dbReference>
<organism evidence="7">
    <name type="scientific">Culex tarsalis</name>
    <name type="common">Encephalitis mosquito</name>
    <dbReference type="NCBI Taxonomy" id="7177"/>
    <lineage>
        <taxon>Eukaryota</taxon>
        <taxon>Metazoa</taxon>
        <taxon>Ecdysozoa</taxon>
        <taxon>Arthropoda</taxon>
        <taxon>Hexapoda</taxon>
        <taxon>Insecta</taxon>
        <taxon>Pterygota</taxon>
        <taxon>Neoptera</taxon>
        <taxon>Endopterygota</taxon>
        <taxon>Diptera</taxon>
        <taxon>Nematocera</taxon>
        <taxon>Culicoidea</taxon>
        <taxon>Culicidae</taxon>
        <taxon>Culicinae</taxon>
        <taxon>Culicini</taxon>
        <taxon>Culex</taxon>
        <taxon>Culex</taxon>
    </lineage>
</organism>
<feature type="domain" description="MYND-type" evidence="6">
    <location>
        <begin position="199"/>
        <end position="237"/>
    </location>
</feature>
<evidence type="ECO:0000256" key="2">
    <source>
        <dbReference type="ARBA" id="ARBA00022771"/>
    </source>
</evidence>
<feature type="compositionally biased region" description="Polar residues" evidence="5">
    <location>
        <begin position="23"/>
        <end position="47"/>
    </location>
</feature>
<keyword evidence="3" id="KW-0862">Zinc</keyword>
<dbReference type="InterPro" id="IPR046824">
    <property type="entry name" value="Mss51-like_C"/>
</dbReference>
<evidence type="ECO:0000256" key="3">
    <source>
        <dbReference type="ARBA" id="ARBA00022833"/>
    </source>
</evidence>
<name>A0A1Q3FK26_CULTA</name>
<evidence type="ECO:0000259" key="6">
    <source>
        <dbReference type="PROSITE" id="PS50865"/>
    </source>
</evidence>
<dbReference type="PROSITE" id="PS50865">
    <property type="entry name" value="ZF_MYND_2"/>
    <property type="match status" value="1"/>
</dbReference>
<dbReference type="Pfam" id="PF20179">
    <property type="entry name" value="MSS51_C"/>
    <property type="match status" value="1"/>
</dbReference>
<evidence type="ECO:0000313" key="7">
    <source>
        <dbReference type="EMBL" id="JAV27852.1"/>
    </source>
</evidence>
<dbReference type="GO" id="GO:0008270">
    <property type="term" value="F:zinc ion binding"/>
    <property type="evidence" value="ECO:0007669"/>
    <property type="project" value="UniProtKB-KW"/>
</dbReference>
<feature type="region of interest" description="Disordered" evidence="5">
    <location>
        <begin position="1"/>
        <end position="112"/>
    </location>
</feature>
<dbReference type="Gene3D" id="6.10.140.2220">
    <property type="match status" value="1"/>
</dbReference>
<dbReference type="SUPFAM" id="SSF144232">
    <property type="entry name" value="HIT/MYND zinc finger-like"/>
    <property type="match status" value="1"/>
</dbReference>
<accession>A0A1Q3FK26</accession>
<sequence>MDIISTLADILMSHPKRKKVPTENPTPSTSSKTVETIKNESQLSPKSAQEPKPKSSLNLERILSILQSTQKRGEEPQSRGSGSPDDAAEPQPSTSSASVAQPASNPAAADPLSPHQALLTKDAIRILMPTLQEVNTKFNVEKQLAALNATAAAAKLMPKTLPPGTDTTEEDELEEEFEEEEEQIEYKFTPRPVFLATNCQVCKNPLRNIVQCETCRMVSYCNEDHRRSDLGSHKDLCAVIVELATRRGGHIYNMAHKLTDDEYRNLRVHTLNQSEQMLRRPLQAFEREILLFPRTCCSPNCREWRQNLLSECKDCRQVSFCTEHPDHLPPSHKQWCKSYFLFQKLILRQKILGRIEPVLPVRIASKSFTVPPNIDEVIKLLYKNSNALRDECVYATLTQIATGPLTALHGYLQTGRKPTETFTIHLVGAELQFEGDTLDKWEAFFLHIVPEITELRVVFVGPELNVENLPIDIISRIRMCRTCRLKCRAVKFDFQCRRFYHEYRQDASCYSRPDLICFFNPIMHSPYGYAGHDTWPDTLQVAASAQCPIVVTSYTELDCPLDLIRLQKEARRPLQIVQQPRLNPYGSCRPDRNFISDEVTPLIFKNYHYFVVQ</sequence>
<evidence type="ECO:0000256" key="5">
    <source>
        <dbReference type="SAM" id="MobiDB-lite"/>
    </source>
</evidence>
<evidence type="ECO:0000256" key="4">
    <source>
        <dbReference type="PROSITE-ProRule" id="PRU00134"/>
    </source>
</evidence>